<evidence type="ECO:0000313" key="9">
    <source>
        <dbReference type="EMBL" id="RNF50127.1"/>
    </source>
</evidence>
<dbReference type="Proteomes" id="UP000280507">
    <property type="component" value="Unassembled WGS sequence"/>
</dbReference>
<dbReference type="InterPro" id="IPR050238">
    <property type="entry name" value="DNA_Rep/Repair_Clamp_Loader"/>
</dbReference>
<organism evidence="9 10">
    <name type="scientific">Marinomonas hwangdonensis</name>
    <dbReference type="NCBI Taxonomy" id="1053647"/>
    <lineage>
        <taxon>Bacteria</taxon>
        <taxon>Pseudomonadati</taxon>
        <taxon>Pseudomonadota</taxon>
        <taxon>Gammaproteobacteria</taxon>
        <taxon>Oceanospirillales</taxon>
        <taxon>Oceanospirillaceae</taxon>
        <taxon>Marinomonas</taxon>
    </lineage>
</organism>
<protein>
    <recommendedName>
        <fullName evidence="2">DNA polymerase III subunit delta'</fullName>
        <ecNumber evidence="1">2.7.7.7</ecNumber>
    </recommendedName>
</protein>
<dbReference type="Pfam" id="PF13177">
    <property type="entry name" value="DNA_pol3_delta2"/>
    <property type="match status" value="1"/>
</dbReference>
<evidence type="ECO:0000256" key="6">
    <source>
        <dbReference type="ARBA" id="ARBA00022932"/>
    </source>
</evidence>
<evidence type="ECO:0000256" key="4">
    <source>
        <dbReference type="ARBA" id="ARBA00022695"/>
    </source>
</evidence>
<dbReference type="EMBL" id="RIZG01000006">
    <property type="protein sequence ID" value="RNF50127.1"/>
    <property type="molecule type" value="Genomic_DNA"/>
</dbReference>
<feature type="domain" description="DNA polymerase III delta subunit C-terminal" evidence="8">
    <location>
        <begin position="207"/>
        <end position="312"/>
    </location>
</feature>
<evidence type="ECO:0000256" key="1">
    <source>
        <dbReference type="ARBA" id="ARBA00012417"/>
    </source>
</evidence>
<dbReference type="RefSeq" id="WP_123096108.1">
    <property type="nucleotide sequence ID" value="NZ_RIZG01000006.1"/>
</dbReference>
<dbReference type="PANTHER" id="PTHR11669">
    <property type="entry name" value="REPLICATION FACTOR C / DNA POLYMERASE III GAMMA-TAU SUBUNIT"/>
    <property type="match status" value="1"/>
</dbReference>
<dbReference type="GO" id="GO:0006261">
    <property type="term" value="P:DNA-templated DNA replication"/>
    <property type="evidence" value="ECO:0007669"/>
    <property type="project" value="TreeGrafter"/>
</dbReference>
<reference evidence="9 10" key="1">
    <citation type="journal article" date="2012" name="Int. J. Syst. Evol. Microbiol.">
        <title>Marinomonas hwangdonensis sp. nov., isolated from seawater.</title>
        <authorList>
            <person name="Jung Y.T."/>
            <person name="Oh T.K."/>
            <person name="Yoon J.H."/>
        </authorList>
    </citation>
    <scope>NUCLEOTIDE SEQUENCE [LARGE SCALE GENOMIC DNA]</scope>
    <source>
        <strain evidence="9 10">HDW-15</strain>
    </source>
</reference>
<accession>A0A3M8Q206</accession>
<evidence type="ECO:0000256" key="7">
    <source>
        <dbReference type="ARBA" id="ARBA00049244"/>
    </source>
</evidence>
<evidence type="ECO:0000259" key="8">
    <source>
        <dbReference type="Pfam" id="PF09115"/>
    </source>
</evidence>
<dbReference type="InterPro" id="IPR004622">
    <property type="entry name" value="DNA_pol_HolB"/>
</dbReference>
<comment type="caution">
    <text evidence="9">The sequence shown here is derived from an EMBL/GenBank/DDBJ whole genome shotgun (WGS) entry which is preliminary data.</text>
</comment>
<keyword evidence="10" id="KW-1185">Reference proteome</keyword>
<dbReference type="AlphaFoldDB" id="A0A3M8Q206"/>
<name>A0A3M8Q206_9GAMM</name>
<evidence type="ECO:0000256" key="5">
    <source>
        <dbReference type="ARBA" id="ARBA00022705"/>
    </source>
</evidence>
<dbReference type="GO" id="GO:0009360">
    <property type="term" value="C:DNA polymerase III complex"/>
    <property type="evidence" value="ECO:0007669"/>
    <property type="project" value="InterPro"/>
</dbReference>
<evidence type="ECO:0000256" key="2">
    <source>
        <dbReference type="ARBA" id="ARBA00014363"/>
    </source>
</evidence>
<keyword evidence="4 9" id="KW-0548">Nucleotidyltransferase</keyword>
<dbReference type="EC" id="2.7.7.7" evidence="1"/>
<dbReference type="PANTHER" id="PTHR11669:SF8">
    <property type="entry name" value="DNA POLYMERASE III SUBUNIT DELTA"/>
    <property type="match status" value="1"/>
</dbReference>
<dbReference type="InterPro" id="IPR027417">
    <property type="entry name" value="P-loop_NTPase"/>
</dbReference>
<proteinExistence type="predicted"/>
<dbReference type="Pfam" id="PF09115">
    <property type="entry name" value="DNApol3-delta_C"/>
    <property type="match status" value="1"/>
</dbReference>
<gene>
    <name evidence="9" type="primary">holB</name>
    <name evidence="9" type="ORF">EBI00_11685</name>
</gene>
<dbReference type="GO" id="GO:0003887">
    <property type="term" value="F:DNA-directed DNA polymerase activity"/>
    <property type="evidence" value="ECO:0007669"/>
    <property type="project" value="UniProtKB-KW"/>
</dbReference>
<dbReference type="OrthoDB" id="9811073at2"/>
<keyword evidence="6" id="KW-0239">DNA-directed DNA polymerase</keyword>
<comment type="catalytic activity">
    <reaction evidence="7">
        <text>DNA(n) + a 2'-deoxyribonucleoside 5'-triphosphate = DNA(n+1) + diphosphate</text>
        <dbReference type="Rhea" id="RHEA:22508"/>
        <dbReference type="Rhea" id="RHEA-COMP:17339"/>
        <dbReference type="Rhea" id="RHEA-COMP:17340"/>
        <dbReference type="ChEBI" id="CHEBI:33019"/>
        <dbReference type="ChEBI" id="CHEBI:61560"/>
        <dbReference type="ChEBI" id="CHEBI:173112"/>
        <dbReference type="EC" id="2.7.7.7"/>
    </reaction>
</comment>
<dbReference type="GO" id="GO:0008408">
    <property type="term" value="F:3'-5' exonuclease activity"/>
    <property type="evidence" value="ECO:0007669"/>
    <property type="project" value="InterPro"/>
</dbReference>
<keyword evidence="5" id="KW-0235">DNA replication</keyword>
<evidence type="ECO:0000256" key="3">
    <source>
        <dbReference type="ARBA" id="ARBA00022679"/>
    </source>
</evidence>
<keyword evidence="3 9" id="KW-0808">Transferase</keyword>
<dbReference type="GO" id="GO:0003677">
    <property type="term" value="F:DNA binding"/>
    <property type="evidence" value="ECO:0007669"/>
    <property type="project" value="InterPro"/>
</dbReference>
<dbReference type="SUPFAM" id="SSF52540">
    <property type="entry name" value="P-loop containing nucleoside triphosphate hydrolases"/>
    <property type="match status" value="1"/>
</dbReference>
<dbReference type="NCBIfam" id="TIGR00678">
    <property type="entry name" value="holB"/>
    <property type="match status" value="1"/>
</dbReference>
<sequence>MSNIAHWLKPCLQQVQVLKKTNRLSHALLITGADGVGQEELAREMVKDLMCEVDQAAACGNCHSCQLMRADTHPDFRVLDGEASSIKVDQVRLLVRQMSQKPQVGQNKVVLITHAQAMNINAANAVLKALEEPSARTYFVLTSSQSTRLLATIRSRCLLINVPTPTKAEVTQWLGEQPEGSTLSSLFWLTTQPFRLLSLQQQGKVSLYANLPDQLLSMLQGRSSVTDVLKGLDSNNIEDYCNGLAAVLHQCICHSTGAPLDQALQAIYKALMARLGIQSLMMRYQSLQALKSDLQKTNLNPIMQLTHELNQW</sequence>
<dbReference type="InterPro" id="IPR015199">
    <property type="entry name" value="DNA_pol_III_delta_C"/>
</dbReference>
<dbReference type="Gene3D" id="3.40.50.300">
    <property type="entry name" value="P-loop containing nucleotide triphosphate hydrolases"/>
    <property type="match status" value="1"/>
</dbReference>
<evidence type="ECO:0000313" key="10">
    <source>
        <dbReference type="Proteomes" id="UP000280507"/>
    </source>
</evidence>